<comment type="caution">
    <text evidence="4">The sequence shown here is derived from an EMBL/GenBank/DDBJ whole genome shotgun (WGS) entry which is preliminary data.</text>
</comment>
<accession>A0A081RW08</accession>
<evidence type="ECO:0000313" key="5">
    <source>
        <dbReference type="Proteomes" id="UP000028002"/>
    </source>
</evidence>
<evidence type="ECO:0000259" key="1">
    <source>
        <dbReference type="Pfam" id="PF03050"/>
    </source>
</evidence>
<protein>
    <submittedName>
        <fullName evidence="4">IS66 element/Transposase IS66 family</fullName>
    </submittedName>
</protein>
<evidence type="ECO:0000313" key="4">
    <source>
        <dbReference type="EMBL" id="KER02861.1"/>
    </source>
</evidence>
<dbReference type="AlphaFoldDB" id="A0A081RW08"/>
<dbReference type="EMBL" id="JGVH01000039">
    <property type="protein sequence ID" value="KER02861.1"/>
    <property type="molecule type" value="Genomic_DNA"/>
</dbReference>
<dbReference type="InterPro" id="IPR039552">
    <property type="entry name" value="IS66_C"/>
</dbReference>
<dbReference type="Pfam" id="PF03050">
    <property type="entry name" value="DDE_Tnp_IS66"/>
    <property type="match status" value="1"/>
</dbReference>
<evidence type="ECO:0000259" key="2">
    <source>
        <dbReference type="Pfam" id="PF13817"/>
    </source>
</evidence>
<dbReference type="RefSeq" id="WP_036839358.1">
    <property type="nucleotide sequence ID" value="NZ_CAWLUD010000039.1"/>
</dbReference>
<dbReference type="NCBIfam" id="NF033517">
    <property type="entry name" value="transpos_IS66"/>
    <property type="match status" value="1"/>
</dbReference>
<dbReference type="InterPro" id="IPR052344">
    <property type="entry name" value="Transposase-related"/>
</dbReference>
<proteinExistence type="predicted"/>
<dbReference type="PANTHER" id="PTHR33678">
    <property type="entry name" value="BLL1576 PROTEIN"/>
    <property type="match status" value="1"/>
</dbReference>
<dbReference type="Proteomes" id="UP000028002">
    <property type="component" value="Unassembled WGS sequence"/>
</dbReference>
<dbReference type="Pfam" id="PF13817">
    <property type="entry name" value="DDE_Tnp_IS66_C"/>
    <property type="match status" value="1"/>
</dbReference>
<dbReference type="EMBL" id="JGVH01000061">
    <property type="protein sequence ID" value="KER02007.1"/>
    <property type="molecule type" value="Genomic_DNA"/>
</dbReference>
<reference evidence="4 5" key="1">
    <citation type="submission" date="2014-03" db="EMBL/GenBank/DDBJ databases">
        <title>Draft Genome of Photorhabdus temperata Meg1.</title>
        <authorList>
            <person name="Hurst S.G.IV."/>
            <person name="Morris K."/>
            <person name="Thomas K."/>
            <person name="Tisa L.S."/>
        </authorList>
    </citation>
    <scope>NUCLEOTIDE SEQUENCE [LARGE SCALE GENOMIC DNA]</scope>
    <source>
        <strain evidence="4 5">Meg1</strain>
    </source>
</reference>
<dbReference type="PATRIC" id="fig|1393735.3.peg.2476"/>
<feature type="non-terminal residue" evidence="4">
    <location>
        <position position="1"/>
    </location>
</feature>
<feature type="domain" description="Transposase IS66 C-terminal" evidence="2">
    <location>
        <begin position="157"/>
        <end position="195"/>
    </location>
</feature>
<gene>
    <name evidence="4" type="ORF">MEG1DRAFT_02417</name>
    <name evidence="3" type="ORF">MEG1DRAFT_03405</name>
</gene>
<evidence type="ECO:0000313" key="3">
    <source>
        <dbReference type="EMBL" id="KER02007.1"/>
    </source>
</evidence>
<sequence length="203" mass="23299">GYAAYDTLKSVRHAGCMAHARRKFTEAQKVQPGKKAGRAEQGLTFIARLYAIEREARPFSPDERRRLRQEKATPILKDFHDWLTEASRTALPKSAIGTAITYALNQWSKLIVYLEDGHLSIDNHVTERDIRPFTTGRKNWIFSTSPDGAFASANLYSLVMSCRANDINPYFYFRHIFTELPKRHSDDSLHDLLPWNVNISDIM</sequence>
<organism evidence="4 5">
    <name type="scientific">Photorhabdus temperata subsp. temperata Meg1</name>
    <dbReference type="NCBI Taxonomy" id="1393735"/>
    <lineage>
        <taxon>Bacteria</taxon>
        <taxon>Pseudomonadati</taxon>
        <taxon>Pseudomonadota</taxon>
        <taxon>Gammaproteobacteria</taxon>
        <taxon>Enterobacterales</taxon>
        <taxon>Morganellaceae</taxon>
        <taxon>Photorhabdus</taxon>
    </lineage>
</organism>
<feature type="domain" description="Transposase IS66 central" evidence="1">
    <location>
        <begin position="1"/>
        <end position="149"/>
    </location>
</feature>
<name>A0A081RW08_PHOTE</name>
<dbReference type="InterPro" id="IPR004291">
    <property type="entry name" value="Transposase_IS66_central"/>
</dbReference>